<proteinExistence type="predicted"/>
<feature type="domain" description="HMA" evidence="1">
    <location>
        <begin position="2"/>
        <end position="66"/>
    </location>
</feature>
<sequence length="66" mass="7123">MANQTLQVKGMGGHHCVLVIEGVLNKLGAAGKVDLASHTVDVSYDENRIDIEDVKEAIEEQGYDVV</sequence>
<dbReference type="Proteomes" id="UP001596113">
    <property type="component" value="Unassembled WGS sequence"/>
</dbReference>
<dbReference type="Pfam" id="PF00403">
    <property type="entry name" value="HMA"/>
    <property type="match status" value="1"/>
</dbReference>
<accession>A0ABW0HQM7</accession>
<evidence type="ECO:0000313" key="3">
    <source>
        <dbReference type="Proteomes" id="UP001596113"/>
    </source>
</evidence>
<dbReference type="SUPFAM" id="SSF55008">
    <property type="entry name" value="HMA, heavy metal-associated domain"/>
    <property type="match status" value="1"/>
</dbReference>
<dbReference type="RefSeq" id="WP_378128817.1">
    <property type="nucleotide sequence ID" value="NZ_JBHSMI010000002.1"/>
</dbReference>
<evidence type="ECO:0000259" key="1">
    <source>
        <dbReference type="PROSITE" id="PS50846"/>
    </source>
</evidence>
<protein>
    <submittedName>
        <fullName evidence="2">Cation transporter</fullName>
    </submittedName>
</protein>
<reference evidence="3" key="1">
    <citation type="journal article" date="2019" name="Int. J. Syst. Evol. Microbiol.">
        <title>The Global Catalogue of Microorganisms (GCM) 10K type strain sequencing project: providing services to taxonomists for standard genome sequencing and annotation.</title>
        <authorList>
            <consortium name="The Broad Institute Genomics Platform"/>
            <consortium name="The Broad Institute Genome Sequencing Center for Infectious Disease"/>
            <person name="Wu L."/>
            <person name="Ma J."/>
        </authorList>
    </citation>
    <scope>NUCLEOTIDE SEQUENCE [LARGE SCALE GENOMIC DNA]</scope>
    <source>
        <strain evidence="3">CGMCC 1.18575</strain>
    </source>
</reference>
<organism evidence="2 3">
    <name type="scientific">Cohnella soli</name>
    <dbReference type="NCBI Taxonomy" id="425005"/>
    <lineage>
        <taxon>Bacteria</taxon>
        <taxon>Bacillati</taxon>
        <taxon>Bacillota</taxon>
        <taxon>Bacilli</taxon>
        <taxon>Bacillales</taxon>
        <taxon>Paenibacillaceae</taxon>
        <taxon>Cohnella</taxon>
    </lineage>
</organism>
<dbReference type="PROSITE" id="PS50846">
    <property type="entry name" value="HMA_2"/>
    <property type="match status" value="1"/>
</dbReference>
<keyword evidence="3" id="KW-1185">Reference proteome</keyword>
<dbReference type="InterPro" id="IPR036163">
    <property type="entry name" value="HMA_dom_sf"/>
</dbReference>
<dbReference type="Gene3D" id="3.30.70.100">
    <property type="match status" value="1"/>
</dbReference>
<dbReference type="CDD" id="cd00371">
    <property type="entry name" value="HMA"/>
    <property type="match status" value="1"/>
</dbReference>
<dbReference type="EMBL" id="JBHSMI010000002">
    <property type="protein sequence ID" value="MFC5401347.1"/>
    <property type="molecule type" value="Genomic_DNA"/>
</dbReference>
<name>A0ABW0HQM7_9BACL</name>
<comment type="caution">
    <text evidence="2">The sequence shown here is derived from an EMBL/GenBank/DDBJ whole genome shotgun (WGS) entry which is preliminary data.</text>
</comment>
<evidence type="ECO:0000313" key="2">
    <source>
        <dbReference type="EMBL" id="MFC5401347.1"/>
    </source>
</evidence>
<dbReference type="InterPro" id="IPR006121">
    <property type="entry name" value="HMA_dom"/>
</dbReference>
<gene>
    <name evidence="2" type="ORF">ACFPOF_01250</name>
</gene>